<gene>
    <name evidence="2" type="ORF">C3Y92_09725</name>
</gene>
<sequence>MSDSTSKPLFAAPEADFHPTQAAALPLVAELPPVDAVPTDAQCRLLWDAYGMLPNIRAHSELVACLATALAELARAAGLAVDVAAVRAAALLHDLAKTYTIRHGGNHCQLGAAWVQEITGNPALAQGVLCHVHWPREIDLAADFLPLALIYSDKRVKHNQIVTLEARFDDLLVRYGTTEYIRGRIRESFQQAEAIEQALAATLGIDIHENTFGCGRLVE</sequence>
<dbReference type="OrthoDB" id="5431498at2"/>
<dbReference type="GO" id="GO:0016787">
    <property type="term" value="F:hydrolase activity"/>
    <property type="evidence" value="ECO:0007669"/>
    <property type="project" value="UniProtKB-KW"/>
</dbReference>
<proteinExistence type="predicted"/>
<name>A0A4P6HRK0_9BACT</name>
<evidence type="ECO:0000313" key="3">
    <source>
        <dbReference type="Proteomes" id="UP000293296"/>
    </source>
</evidence>
<accession>A0A4P6HRK0</accession>
<dbReference type="SUPFAM" id="SSF109604">
    <property type="entry name" value="HD-domain/PDEase-like"/>
    <property type="match status" value="1"/>
</dbReference>
<dbReference type="KEGG" id="dcb:C3Y92_09725"/>
<dbReference type="Gene3D" id="1.10.3210.10">
    <property type="entry name" value="Hypothetical protein af1432"/>
    <property type="match status" value="1"/>
</dbReference>
<dbReference type="Pfam" id="PF01966">
    <property type="entry name" value="HD"/>
    <property type="match status" value="1"/>
</dbReference>
<organism evidence="2 3">
    <name type="scientific">Solidesulfovibrio carbinolicus</name>
    <dbReference type="NCBI Taxonomy" id="296842"/>
    <lineage>
        <taxon>Bacteria</taxon>
        <taxon>Pseudomonadati</taxon>
        <taxon>Thermodesulfobacteriota</taxon>
        <taxon>Desulfovibrionia</taxon>
        <taxon>Desulfovibrionales</taxon>
        <taxon>Desulfovibrionaceae</taxon>
        <taxon>Solidesulfovibrio</taxon>
    </lineage>
</organism>
<evidence type="ECO:0000259" key="1">
    <source>
        <dbReference type="Pfam" id="PF01966"/>
    </source>
</evidence>
<reference evidence="2 3" key="1">
    <citation type="submission" date="2018-02" db="EMBL/GenBank/DDBJ databases">
        <title>Genome sequence of Desulfovibrio carbinolicus DSM 3852.</title>
        <authorList>
            <person name="Wilbanks E."/>
            <person name="Skennerton C.T."/>
            <person name="Orphan V.J."/>
        </authorList>
    </citation>
    <scope>NUCLEOTIDE SEQUENCE [LARGE SCALE GENOMIC DNA]</scope>
    <source>
        <strain evidence="2 3">DSM 3852</strain>
    </source>
</reference>
<dbReference type="InterPro" id="IPR006675">
    <property type="entry name" value="HDIG_dom"/>
</dbReference>
<keyword evidence="3" id="KW-1185">Reference proteome</keyword>
<dbReference type="NCBIfam" id="TIGR00277">
    <property type="entry name" value="HDIG"/>
    <property type="match status" value="1"/>
</dbReference>
<protein>
    <submittedName>
        <fullName evidence="2">Phosphohydrolase</fullName>
    </submittedName>
</protein>
<dbReference type="AlphaFoldDB" id="A0A4P6HRK0"/>
<evidence type="ECO:0000313" key="2">
    <source>
        <dbReference type="EMBL" id="QAZ69486.1"/>
    </source>
</evidence>
<feature type="domain" description="HD" evidence="1">
    <location>
        <begin position="58"/>
        <end position="136"/>
    </location>
</feature>
<dbReference type="EMBL" id="CP026538">
    <property type="protein sequence ID" value="QAZ69486.1"/>
    <property type="molecule type" value="Genomic_DNA"/>
</dbReference>
<keyword evidence="2" id="KW-0378">Hydrolase</keyword>
<dbReference type="InterPro" id="IPR006674">
    <property type="entry name" value="HD_domain"/>
</dbReference>
<dbReference type="RefSeq" id="WP_129352128.1">
    <property type="nucleotide sequence ID" value="NZ_CP026538.1"/>
</dbReference>
<dbReference type="Proteomes" id="UP000293296">
    <property type="component" value="Chromosome"/>
</dbReference>